<gene>
    <name evidence="3" type="ORF">SDC9_102970</name>
</gene>
<feature type="domain" description="HTH tetR-type" evidence="2">
    <location>
        <begin position="14"/>
        <end position="74"/>
    </location>
</feature>
<dbReference type="EMBL" id="VSSQ01015623">
    <property type="protein sequence ID" value="MPM56168.1"/>
    <property type="molecule type" value="Genomic_DNA"/>
</dbReference>
<evidence type="ECO:0000256" key="1">
    <source>
        <dbReference type="ARBA" id="ARBA00023125"/>
    </source>
</evidence>
<dbReference type="Pfam" id="PF00440">
    <property type="entry name" value="TetR_N"/>
    <property type="match status" value="1"/>
</dbReference>
<dbReference type="AlphaFoldDB" id="A0A645ATS9"/>
<evidence type="ECO:0000313" key="3">
    <source>
        <dbReference type="EMBL" id="MPM56168.1"/>
    </source>
</evidence>
<evidence type="ECO:0000259" key="2">
    <source>
        <dbReference type="PROSITE" id="PS50977"/>
    </source>
</evidence>
<dbReference type="SUPFAM" id="SSF48498">
    <property type="entry name" value="Tetracyclin repressor-like, C-terminal domain"/>
    <property type="match status" value="1"/>
</dbReference>
<dbReference type="PANTHER" id="PTHR43479:SF11">
    <property type="entry name" value="ACREF_ENVCD OPERON REPRESSOR-RELATED"/>
    <property type="match status" value="1"/>
</dbReference>
<organism evidence="3">
    <name type="scientific">bioreactor metagenome</name>
    <dbReference type="NCBI Taxonomy" id="1076179"/>
    <lineage>
        <taxon>unclassified sequences</taxon>
        <taxon>metagenomes</taxon>
        <taxon>ecological metagenomes</taxon>
    </lineage>
</organism>
<sequence>MREKKPDKRKVQGAETRKKLYEIAKKLFSERNFSDVNVEDITDEAGITKGAFYVHFESKDALIAIIIADYVAGADTNYKTFVGALPNEMPASEVILALTEKIADELVDTIGCENMKKIYQMLLTGSVDTEAVKGYGRELYLLFYSILDKGIRRGEITSSLPPEALSRHFVMAIRGVSYEWCVRSPDFDLKVQVVEHCRLLVEGVKAK</sequence>
<reference evidence="3" key="1">
    <citation type="submission" date="2019-08" db="EMBL/GenBank/DDBJ databases">
        <authorList>
            <person name="Kucharzyk K."/>
            <person name="Murdoch R.W."/>
            <person name="Higgins S."/>
            <person name="Loffler F."/>
        </authorList>
    </citation>
    <scope>NUCLEOTIDE SEQUENCE</scope>
</reference>
<dbReference type="InterPro" id="IPR001647">
    <property type="entry name" value="HTH_TetR"/>
</dbReference>
<dbReference type="InterPro" id="IPR050624">
    <property type="entry name" value="HTH-type_Tx_Regulator"/>
</dbReference>
<comment type="caution">
    <text evidence="3">The sequence shown here is derived from an EMBL/GenBank/DDBJ whole genome shotgun (WGS) entry which is preliminary data.</text>
</comment>
<dbReference type="PANTHER" id="PTHR43479">
    <property type="entry name" value="ACREF/ENVCD OPERON REPRESSOR-RELATED"/>
    <property type="match status" value="1"/>
</dbReference>
<dbReference type="InterPro" id="IPR036271">
    <property type="entry name" value="Tet_transcr_reg_TetR-rel_C_sf"/>
</dbReference>
<dbReference type="PRINTS" id="PR00455">
    <property type="entry name" value="HTHTETR"/>
</dbReference>
<name>A0A645ATS9_9ZZZZ</name>
<accession>A0A645ATS9</accession>
<dbReference type="GO" id="GO:0003677">
    <property type="term" value="F:DNA binding"/>
    <property type="evidence" value="ECO:0007669"/>
    <property type="project" value="UniProtKB-KW"/>
</dbReference>
<proteinExistence type="predicted"/>
<dbReference type="PROSITE" id="PS50977">
    <property type="entry name" value="HTH_TETR_2"/>
    <property type="match status" value="1"/>
</dbReference>
<dbReference type="SUPFAM" id="SSF46689">
    <property type="entry name" value="Homeodomain-like"/>
    <property type="match status" value="1"/>
</dbReference>
<dbReference type="InterPro" id="IPR009057">
    <property type="entry name" value="Homeodomain-like_sf"/>
</dbReference>
<keyword evidence="1" id="KW-0238">DNA-binding</keyword>
<dbReference type="Gene3D" id="1.10.357.10">
    <property type="entry name" value="Tetracycline Repressor, domain 2"/>
    <property type="match status" value="1"/>
</dbReference>
<protein>
    <recommendedName>
        <fullName evidence="2">HTH tetR-type domain-containing protein</fullName>
    </recommendedName>
</protein>